<feature type="compositionally biased region" description="Polar residues" evidence="4">
    <location>
        <begin position="318"/>
        <end position="332"/>
    </location>
</feature>
<dbReference type="GO" id="GO:0008092">
    <property type="term" value="F:cytoskeletal protein binding"/>
    <property type="evidence" value="ECO:0007669"/>
    <property type="project" value="InterPro"/>
</dbReference>
<evidence type="ECO:0000256" key="1">
    <source>
        <dbReference type="ARBA" id="ARBA00004536"/>
    </source>
</evidence>
<dbReference type="Gene3D" id="1.20.80.10">
    <property type="match status" value="1"/>
</dbReference>
<dbReference type="GO" id="GO:0005886">
    <property type="term" value="C:plasma membrane"/>
    <property type="evidence" value="ECO:0007669"/>
    <property type="project" value="TreeGrafter"/>
</dbReference>
<keyword evidence="7" id="KW-1185">Reference proteome</keyword>
<dbReference type="GO" id="GO:0005912">
    <property type="term" value="C:adherens junction"/>
    <property type="evidence" value="ECO:0007669"/>
    <property type="project" value="UniProtKB-SubCell"/>
</dbReference>
<dbReference type="InterPro" id="IPR019748">
    <property type="entry name" value="FERM_central"/>
</dbReference>
<dbReference type="Pfam" id="PF00373">
    <property type="entry name" value="FERM_M"/>
    <property type="match status" value="1"/>
</dbReference>
<dbReference type="OMA" id="ANTECML"/>
<dbReference type="InterPro" id="IPR018979">
    <property type="entry name" value="FERM_N"/>
</dbReference>
<dbReference type="PROSITE" id="PS50057">
    <property type="entry name" value="FERM_3"/>
    <property type="match status" value="1"/>
</dbReference>
<dbReference type="InterPro" id="IPR035963">
    <property type="entry name" value="FERM_2"/>
</dbReference>
<dbReference type="Proteomes" id="UP000031036">
    <property type="component" value="Unassembled WGS sequence"/>
</dbReference>
<organism evidence="6 7">
    <name type="scientific">Toxocara canis</name>
    <name type="common">Canine roundworm</name>
    <dbReference type="NCBI Taxonomy" id="6265"/>
    <lineage>
        <taxon>Eukaryota</taxon>
        <taxon>Metazoa</taxon>
        <taxon>Ecdysozoa</taxon>
        <taxon>Nematoda</taxon>
        <taxon>Chromadorea</taxon>
        <taxon>Rhabditida</taxon>
        <taxon>Spirurina</taxon>
        <taxon>Ascaridomorpha</taxon>
        <taxon>Ascaridoidea</taxon>
        <taxon>Toxocaridae</taxon>
        <taxon>Toxocara</taxon>
    </lineage>
</organism>
<dbReference type="InterPro" id="IPR018980">
    <property type="entry name" value="FERM_PH-like_C"/>
</dbReference>
<comment type="caution">
    <text evidence="6">The sequence shown here is derived from an EMBL/GenBank/DDBJ whole genome shotgun (WGS) entry which is preliminary data.</text>
</comment>
<dbReference type="AlphaFoldDB" id="A0A0B2VL40"/>
<dbReference type="Pfam" id="PF09380">
    <property type="entry name" value="FERM_C"/>
    <property type="match status" value="1"/>
</dbReference>
<dbReference type="Gene3D" id="3.10.20.90">
    <property type="entry name" value="Phosphatidylinositol 3-kinase Catalytic Subunit, Chain A, domain 1"/>
    <property type="match status" value="1"/>
</dbReference>
<gene>
    <name evidence="6" type="primary">EPB41L3</name>
    <name evidence="6" type="ORF">Tcan_02697</name>
</gene>
<dbReference type="InterPro" id="IPR029071">
    <property type="entry name" value="Ubiquitin-like_domsf"/>
</dbReference>
<dbReference type="STRING" id="6265.A0A0B2VL40"/>
<dbReference type="EMBL" id="JPKZ01001411">
    <property type="protein sequence ID" value="KHN82114.1"/>
    <property type="molecule type" value="Genomic_DNA"/>
</dbReference>
<dbReference type="Gene3D" id="2.30.29.30">
    <property type="entry name" value="Pleckstrin-homology domain (PH domain)/Phosphotyrosine-binding domain (PTB)"/>
    <property type="match status" value="1"/>
</dbReference>
<dbReference type="InterPro" id="IPR019747">
    <property type="entry name" value="FERM_CS"/>
</dbReference>
<dbReference type="PRINTS" id="PR00661">
    <property type="entry name" value="ERMFAMILY"/>
</dbReference>
<dbReference type="InterPro" id="IPR000798">
    <property type="entry name" value="Ez/rad/moesin-like"/>
</dbReference>
<evidence type="ECO:0000256" key="4">
    <source>
        <dbReference type="SAM" id="MobiDB-lite"/>
    </source>
</evidence>
<evidence type="ECO:0000313" key="7">
    <source>
        <dbReference type="Proteomes" id="UP000031036"/>
    </source>
</evidence>
<name>A0A0B2VL40_TOXCA</name>
<dbReference type="SUPFAM" id="SSF50729">
    <property type="entry name" value="PH domain-like"/>
    <property type="match status" value="1"/>
</dbReference>
<dbReference type="PRINTS" id="PR00935">
    <property type="entry name" value="BAND41"/>
</dbReference>
<evidence type="ECO:0000313" key="6">
    <source>
        <dbReference type="EMBL" id="KHN82114.1"/>
    </source>
</evidence>
<dbReference type="Pfam" id="PF09379">
    <property type="entry name" value="FERM_N"/>
    <property type="match status" value="1"/>
</dbReference>
<dbReference type="PANTHER" id="PTHR23280:SF21">
    <property type="entry name" value="PROTEIN 4.1 HOMOLOG"/>
    <property type="match status" value="1"/>
</dbReference>
<sequence>MQQASVLMPDGLIKILSVPAKANGKVLFDDVAELLKLVRKEYFALYFFGENGTRHWVRDDRRIAQQLKGLALDFVFDVRFYPPDPATLGDDVARHCLFLIIRREIHKGRLPATLAMHALLGSYVVQAERGDYEDAPDYTYFLSECHLAPAPSPTLYEKIRELHERHKGQTAAEAESHYLDCAKKLSLYGVFLFSAKDSKGTPIQVGVSAHGIALYLDSVRIHRFIWQNIIQVAYKRNTFTIKVHPAQEGESPVLFILKVTDYASAKRIWNCAVEHHKFFRLSQSDAQQRKGLLQWASEIFLPRSLANPVAADKKSGSPRCSSPASANDSALSQRYEDGTGSHDLTTAPEKTPSKSYTLHTVEYGMPDKEVSNLPKEHLLCRSEELPTIPIQAAGPVDECMQPQQVVNECADNISSAIVGFY</sequence>
<dbReference type="OrthoDB" id="6589456at2759"/>
<dbReference type="PROSITE" id="PS00660">
    <property type="entry name" value="FERM_1"/>
    <property type="match status" value="1"/>
</dbReference>
<evidence type="ECO:0000259" key="5">
    <source>
        <dbReference type="PROSITE" id="PS50057"/>
    </source>
</evidence>
<dbReference type="SUPFAM" id="SSF47031">
    <property type="entry name" value="Second domain of FERM"/>
    <property type="match status" value="1"/>
</dbReference>
<protein>
    <recommendedName>
        <fullName evidence="2">Moesin/ezrin/radixin homolog 1</fullName>
    </recommendedName>
</protein>
<feature type="domain" description="FERM" evidence="5">
    <location>
        <begin position="2"/>
        <end position="283"/>
    </location>
</feature>
<dbReference type="SMART" id="SM00295">
    <property type="entry name" value="B41"/>
    <property type="match status" value="1"/>
</dbReference>
<dbReference type="InterPro" id="IPR011993">
    <property type="entry name" value="PH-like_dom_sf"/>
</dbReference>
<dbReference type="InterPro" id="IPR000299">
    <property type="entry name" value="FERM_domain"/>
</dbReference>
<dbReference type="SUPFAM" id="SSF54236">
    <property type="entry name" value="Ubiquitin-like"/>
    <property type="match status" value="1"/>
</dbReference>
<feature type="region of interest" description="Disordered" evidence="4">
    <location>
        <begin position="309"/>
        <end position="352"/>
    </location>
</feature>
<comment type="subcellular location">
    <subcellularLocation>
        <location evidence="1">Cell junction</location>
        <location evidence="1">Adherens junction</location>
    </subcellularLocation>
    <subcellularLocation>
        <location evidence="3">Cell projection</location>
        <location evidence="3">Rhabdomere</location>
    </subcellularLocation>
</comment>
<dbReference type="InterPro" id="IPR019749">
    <property type="entry name" value="Band_41_domain"/>
</dbReference>
<evidence type="ECO:0000256" key="2">
    <source>
        <dbReference type="ARBA" id="ARBA00022025"/>
    </source>
</evidence>
<dbReference type="CDD" id="cd14473">
    <property type="entry name" value="FERM_B-lobe"/>
    <property type="match status" value="1"/>
</dbReference>
<dbReference type="PANTHER" id="PTHR23280">
    <property type="entry name" value="4.1 G PROTEIN"/>
    <property type="match status" value="1"/>
</dbReference>
<dbReference type="FunFam" id="2.30.29.30:FF:000002">
    <property type="entry name" value="Band 4.1-like protein 5 isoform 1"/>
    <property type="match status" value="1"/>
</dbReference>
<dbReference type="InterPro" id="IPR014352">
    <property type="entry name" value="FERM/acyl-CoA-bd_prot_sf"/>
</dbReference>
<evidence type="ECO:0000256" key="3">
    <source>
        <dbReference type="ARBA" id="ARBA00043944"/>
    </source>
</evidence>
<accession>A0A0B2VL40</accession>
<dbReference type="GO" id="GO:0005856">
    <property type="term" value="C:cytoskeleton"/>
    <property type="evidence" value="ECO:0007669"/>
    <property type="project" value="TreeGrafter"/>
</dbReference>
<reference evidence="6 7" key="1">
    <citation type="submission" date="2014-11" db="EMBL/GenBank/DDBJ databases">
        <title>Genetic blueprint of the zoonotic pathogen Toxocara canis.</title>
        <authorList>
            <person name="Zhu X.-Q."/>
            <person name="Korhonen P.K."/>
            <person name="Cai H."/>
            <person name="Young N.D."/>
            <person name="Nejsum P."/>
            <person name="von Samson-Himmelstjerna G."/>
            <person name="Boag P.R."/>
            <person name="Tan P."/>
            <person name="Li Q."/>
            <person name="Min J."/>
            <person name="Yang Y."/>
            <person name="Wang X."/>
            <person name="Fang X."/>
            <person name="Hall R.S."/>
            <person name="Hofmann A."/>
            <person name="Sternberg P.W."/>
            <person name="Jex A.R."/>
            <person name="Gasser R.B."/>
        </authorList>
    </citation>
    <scope>NUCLEOTIDE SEQUENCE [LARGE SCALE GENOMIC DNA]</scope>
    <source>
        <strain evidence="6">PN_DK_2014</strain>
    </source>
</reference>
<dbReference type="SMART" id="SM01196">
    <property type="entry name" value="FERM_C"/>
    <property type="match status" value="1"/>
</dbReference>
<dbReference type="GO" id="GO:0031032">
    <property type="term" value="P:actomyosin structure organization"/>
    <property type="evidence" value="ECO:0007669"/>
    <property type="project" value="TreeGrafter"/>
</dbReference>
<proteinExistence type="predicted"/>